<gene>
    <name evidence="2" type="primary">Piso0_002396</name>
    <name evidence="2" type="ORF">GNLVRS01_PISO0J11097g</name>
</gene>
<dbReference type="AlphaFoldDB" id="G8YCI0"/>
<proteinExistence type="predicted"/>
<dbReference type="Proteomes" id="UP000005222">
    <property type="component" value="Chromosome J"/>
</dbReference>
<protein>
    <submittedName>
        <fullName evidence="2">Piso0_002396 protein</fullName>
    </submittedName>
</protein>
<organism evidence="2 3">
    <name type="scientific">Pichia sorbitophila (strain ATCC MYA-4447 / BCRC 22081 / CBS 7064 / NBRC 10061 / NRRL Y-12695)</name>
    <name type="common">Hybrid yeast</name>
    <dbReference type="NCBI Taxonomy" id="559304"/>
    <lineage>
        <taxon>Eukaryota</taxon>
        <taxon>Fungi</taxon>
        <taxon>Dikarya</taxon>
        <taxon>Ascomycota</taxon>
        <taxon>Saccharomycotina</taxon>
        <taxon>Pichiomycetes</taxon>
        <taxon>Debaryomycetaceae</taxon>
        <taxon>Millerozyma</taxon>
    </lineage>
</organism>
<name>G8YCI0_PICSO</name>
<reference evidence="2 3" key="1">
    <citation type="journal article" date="2012" name="G3 (Bethesda)">
        <title>Pichia sorbitophila, an interspecies yeast hybrid reveals early steps of genome resolution following polyploidization.</title>
        <authorList>
            <person name="Leh Louis V."/>
            <person name="Despons L."/>
            <person name="Friedrich A."/>
            <person name="Martin T."/>
            <person name="Durrens P."/>
            <person name="Casaregola S."/>
            <person name="Neuveglise C."/>
            <person name="Fairhead C."/>
            <person name="Marck C."/>
            <person name="Cruz J.A."/>
            <person name="Straub M.L."/>
            <person name="Kugler V."/>
            <person name="Sacerdot C."/>
            <person name="Uzunov Z."/>
            <person name="Thierry A."/>
            <person name="Weiss S."/>
            <person name="Bleykasten C."/>
            <person name="De Montigny J."/>
            <person name="Jacques N."/>
            <person name="Jung P."/>
            <person name="Lemaire M."/>
            <person name="Mallet S."/>
            <person name="Morel G."/>
            <person name="Richard G.F."/>
            <person name="Sarkar A."/>
            <person name="Savel G."/>
            <person name="Schacherer J."/>
            <person name="Seret M.L."/>
            <person name="Talla E."/>
            <person name="Samson G."/>
            <person name="Jubin C."/>
            <person name="Poulain J."/>
            <person name="Vacherie B."/>
            <person name="Barbe V."/>
            <person name="Pelletier E."/>
            <person name="Sherman D.J."/>
            <person name="Westhof E."/>
            <person name="Weissenbach J."/>
            <person name="Baret P.V."/>
            <person name="Wincker P."/>
            <person name="Gaillardin C."/>
            <person name="Dujon B."/>
            <person name="Souciet J.L."/>
        </authorList>
    </citation>
    <scope>NUCLEOTIDE SEQUENCE [LARGE SCALE GENOMIC DNA]</scope>
    <source>
        <strain evidence="3">ATCC MYA-4447 / BCRC 22081 / CBS 7064 / NBRC 10061 / NRRL Y-12695</strain>
    </source>
</reference>
<evidence type="ECO:0000313" key="2">
    <source>
        <dbReference type="EMBL" id="CCE82661.1"/>
    </source>
</evidence>
<dbReference type="EMBL" id="FO082050">
    <property type="protein sequence ID" value="CCE82661.1"/>
    <property type="molecule type" value="Genomic_DNA"/>
</dbReference>
<dbReference type="HOGENOM" id="CLU_2278476_0_0_1"/>
<evidence type="ECO:0000313" key="3">
    <source>
        <dbReference type="Proteomes" id="UP000005222"/>
    </source>
</evidence>
<accession>G8YCI0</accession>
<feature type="compositionally biased region" description="Acidic residues" evidence="1">
    <location>
        <begin position="1"/>
        <end position="20"/>
    </location>
</feature>
<keyword evidence="3" id="KW-1185">Reference proteome</keyword>
<sequence>MLAAPEDELLDDESSADAEDESARDRSEANTVAANITVPIMVVDFIVRVVSSVFWKGVLVYCVFQANYMGRTAAFEGGGIHSPIYIACWQRSFHCCGARAFF</sequence>
<feature type="region of interest" description="Disordered" evidence="1">
    <location>
        <begin position="1"/>
        <end position="28"/>
    </location>
</feature>
<evidence type="ECO:0000256" key="1">
    <source>
        <dbReference type="SAM" id="MobiDB-lite"/>
    </source>
</evidence>
<dbReference type="InParanoid" id="G8YCI0"/>